<accession>A0A4Q7V4W0</accession>
<comment type="caution">
    <text evidence="2">The sequence shown here is derived from an EMBL/GenBank/DDBJ whole genome shotgun (WGS) entry which is preliminary data.</text>
</comment>
<dbReference type="InterPro" id="IPR048136">
    <property type="entry name" value="STM3941-like"/>
</dbReference>
<feature type="transmembrane region" description="Helical" evidence="1">
    <location>
        <begin position="43"/>
        <end position="64"/>
    </location>
</feature>
<dbReference type="AlphaFoldDB" id="A0A4Q7V4W0"/>
<feature type="transmembrane region" description="Helical" evidence="1">
    <location>
        <begin position="21"/>
        <end position="37"/>
    </location>
</feature>
<evidence type="ECO:0000256" key="1">
    <source>
        <dbReference type="SAM" id="Phobius"/>
    </source>
</evidence>
<dbReference type="EMBL" id="SHKL01000001">
    <property type="protein sequence ID" value="RZT88728.1"/>
    <property type="molecule type" value="Genomic_DNA"/>
</dbReference>
<dbReference type="Proteomes" id="UP000291591">
    <property type="component" value="Unassembled WGS sequence"/>
</dbReference>
<protein>
    <submittedName>
        <fullName evidence="2">Uncharacterized protein</fullName>
    </submittedName>
</protein>
<keyword evidence="3" id="KW-1185">Reference proteome</keyword>
<evidence type="ECO:0000313" key="2">
    <source>
        <dbReference type="EMBL" id="RZT88728.1"/>
    </source>
</evidence>
<gene>
    <name evidence="2" type="ORF">EV383_5673</name>
</gene>
<proteinExistence type="predicted"/>
<dbReference type="OrthoDB" id="4764283at2"/>
<dbReference type="RefSeq" id="WP_130292724.1">
    <property type="nucleotide sequence ID" value="NZ_SHKL01000001.1"/>
</dbReference>
<name>A0A4Q7V4W0_PSEST</name>
<sequence length="170" mass="17934">MTEQPGPATAVDARPPLLRQVLTLLVAVLFLVAGIALTTGPLLALPVGVLAILFFAPVAVYQLAQLVRGRPRVVVDDAGIVDHASPAGMGRLGWDRVTGARVEPFDEKSSLVVVEVTDPDALVRDSGTLLRRTRQSSLERFGSPVVVPVRGLGVDADVLCRAILERVAGS</sequence>
<keyword evidence="1" id="KW-1133">Transmembrane helix</keyword>
<organism evidence="2 3">
    <name type="scientific">Pseudonocardia sediminis</name>
    <dbReference type="NCBI Taxonomy" id="1397368"/>
    <lineage>
        <taxon>Bacteria</taxon>
        <taxon>Bacillati</taxon>
        <taxon>Actinomycetota</taxon>
        <taxon>Actinomycetes</taxon>
        <taxon>Pseudonocardiales</taxon>
        <taxon>Pseudonocardiaceae</taxon>
        <taxon>Pseudonocardia</taxon>
    </lineage>
</organism>
<reference evidence="2 3" key="1">
    <citation type="submission" date="2019-02" db="EMBL/GenBank/DDBJ databases">
        <title>Sequencing the genomes of 1000 actinobacteria strains.</title>
        <authorList>
            <person name="Klenk H.-P."/>
        </authorList>
    </citation>
    <scope>NUCLEOTIDE SEQUENCE [LARGE SCALE GENOMIC DNA]</scope>
    <source>
        <strain evidence="2 3">DSM 45779</strain>
    </source>
</reference>
<dbReference type="NCBIfam" id="NF041635">
    <property type="entry name" value="STM3941_fam"/>
    <property type="match status" value="1"/>
</dbReference>
<keyword evidence="1" id="KW-0472">Membrane</keyword>
<keyword evidence="1" id="KW-0812">Transmembrane</keyword>
<evidence type="ECO:0000313" key="3">
    <source>
        <dbReference type="Proteomes" id="UP000291591"/>
    </source>
</evidence>